<feature type="non-terminal residue" evidence="1">
    <location>
        <position position="1"/>
    </location>
</feature>
<name>A0ACA9NII3_9GLOM</name>
<dbReference type="Proteomes" id="UP000789525">
    <property type="component" value="Unassembled WGS sequence"/>
</dbReference>
<comment type="caution">
    <text evidence="1">The sequence shown here is derived from an EMBL/GenBank/DDBJ whole genome shotgun (WGS) entry which is preliminary data.</text>
</comment>
<gene>
    <name evidence="1" type="ORF">ACOLOM_LOCUS8448</name>
</gene>
<protein>
    <submittedName>
        <fullName evidence="1">16024_t:CDS:1</fullName>
    </submittedName>
</protein>
<evidence type="ECO:0000313" key="1">
    <source>
        <dbReference type="EMBL" id="CAG8657065.1"/>
    </source>
</evidence>
<reference evidence="1" key="1">
    <citation type="submission" date="2021-06" db="EMBL/GenBank/DDBJ databases">
        <authorList>
            <person name="Kallberg Y."/>
            <person name="Tangrot J."/>
            <person name="Rosling A."/>
        </authorList>
    </citation>
    <scope>NUCLEOTIDE SEQUENCE</scope>
    <source>
        <strain evidence="1">CL356</strain>
    </source>
</reference>
<evidence type="ECO:0000313" key="2">
    <source>
        <dbReference type="Proteomes" id="UP000789525"/>
    </source>
</evidence>
<proteinExistence type="predicted"/>
<dbReference type="EMBL" id="CAJVPT010021827">
    <property type="protein sequence ID" value="CAG8657065.1"/>
    <property type="molecule type" value="Genomic_DNA"/>
</dbReference>
<sequence>SIIDLHRIRESDRSDSKEGVVEWRREKEAEAIRVQVVAYKIAHDGSGSKSVCRFETLRCGVDLRLNGSKKGRAASSVRTLRWHIWPARGGQRRSEALPPNSTLWMTTYISCISGGPMNRISEIGLDDSKSTSQSRQLNNQDTHRVEALPYRRADPLATYLVVQQLQYIPDNGWEDDQLTSTPNFGWIFKLETCNYSNLCNPPMSTSEPKATRKRACFDDEEYTPEGDRDAKKMKNSEEPENAERTPSPVPLDPGVLKLADGRTVVRAELTLTSKHGPPAYCHKNSDPIARQEYMQSLCDNASHWLHNAARLQVEDIKLSQLEERPVNADKDRLEAQLVMQDIEKAIARKEQPIHCFSTKIVDRDGKLLCAYFSNHVKDAEMTEEYLQFMESTPANNITRHGLEPHNLEYTAFWTQDYLGTAGVKPGKVDVRHDLRHDNIKRFHPDHYHEEYFLFQSCRAPDVSTPIPSTSRHQHLAKLHQGTIDRPSEDQEATHWYYERRGVRHLDRLWNEQGKAYLKDTVLSRSTDLLNGSNYVTEGNTGWMGTVNLYVQELLLPKVIATFPRPYYDDYRRTYRRATLNQLEDTLPGFHTGHVIVHKQPIHQHRDAGDSGFCVTFCTGSFDGGYLVLADLGLVFLYRPGDLLLFRSRALYHGVTTWLPCGGINSMGITPGRTAHVLYTRDCTVEYTKGKYPGWAWKTNVGKKADPDKEDFPKVAEEFPIPGSPVFATLWQESLLLQTDPRPAQPINVAPHLKGQFT</sequence>
<accession>A0ACA9NII3</accession>
<keyword evidence="2" id="KW-1185">Reference proteome</keyword>
<organism evidence="1 2">
    <name type="scientific">Acaulospora colombiana</name>
    <dbReference type="NCBI Taxonomy" id="27376"/>
    <lineage>
        <taxon>Eukaryota</taxon>
        <taxon>Fungi</taxon>
        <taxon>Fungi incertae sedis</taxon>
        <taxon>Mucoromycota</taxon>
        <taxon>Glomeromycotina</taxon>
        <taxon>Glomeromycetes</taxon>
        <taxon>Diversisporales</taxon>
        <taxon>Acaulosporaceae</taxon>
        <taxon>Acaulospora</taxon>
    </lineage>
</organism>